<feature type="compositionally biased region" description="Basic and acidic residues" evidence="1">
    <location>
        <begin position="73"/>
        <end position="88"/>
    </location>
</feature>
<name>A0A2V3IH41_9FLOR</name>
<feature type="compositionally biased region" description="Basic residues" evidence="1">
    <location>
        <begin position="218"/>
        <end position="232"/>
    </location>
</feature>
<evidence type="ECO:0000313" key="2">
    <source>
        <dbReference type="EMBL" id="PXF41389.1"/>
    </source>
</evidence>
<sequence length="495" mass="54436">MDSGNAQSSSQEVLHNQGSLRSQVSPKHTPFSLSVPVTTEDSKELSTFTFVDSDEDATLRRPQPENIETSEPSEGHNLPDKERTKGKNEGINLYLKQEDSQMPVTKKPKTSSVVSAEAQKPDMTVTSEPVGKVQSATKEQRSTQRDSTLFWHQKSEKRNSTTVNAEKGTRSNHETIANLQRRAKSLSFLEETSPRKVGDIGSYAGTAITEASSPSSRMRGRTASRVGSKQKRSQTPAAPAINLSDYGSDDDIEAADLAESVCVYDGALGRKKVQKPSLRLTKQEEKMSSILRQRKLTTEIQQTPSCAPSRQNSQNSKISQRARVSFQTKEGTIPAVRETKPKIQCHTPFPRGNLKLLASESEDSDDLSFQESRISNSERPSLKPVDDYRSNSLGNLKEDAMPIPPAPFRSPTRAANGICFTQYPNVMGPRRNYPHKSRESAQVSCFVRIGGRRNILTFEPAIETTNILPAAPTTSKPALVPGSYCSSCGHRVIDA</sequence>
<feature type="compositionally biased region" description="Polar residues" evidence="1">
    <location>
        <begin position="298"/>
        <end position="319"/>
    </location>
</feature>
<comment type="caution">
    <text evidence="2">The sequence shown here is derived from an EMBL/GenBank/DDBJ whole genome shotgun (WGS) entry which is preliminary data.</text>
</comment>
<reference evidence="2 3" key="1">
    <citation type="journal article" date="2018" name="Mol. Biol. Evol.">
        <title>Analysis of the draft genome of the red seaweed Gracilariopsis chorda provides insights into genome size evolution in Rhodophyta.</title>
        <authorList>
            <person name="Lee J."/>
            <person name="Yang E.C."/>
            <person name="Graf L."/>
            <person name="Yang J.H."/>
            <person name="Qiu H."/>
            <person name="Zel Zion U."/>
            <person name="Chan C.X."/>
            <person name="Stephens T.G."/>
            <person name="Weber A.P.M."/>
            <person name="Boo G.H."/>
            <person name="Boo S.M."/>
            <person name="Kim K.M."/>
            <person name="Shin Y."/>
            <person name="Jung M."/>
            <person name="Lee S.J."/>
            <person name="Yim H.S."/>
            <person name="Lee J.H."/>
            <person name="Bhattacharya D."/>
            <person name="Yoon H.S."/>
        </authorList>
    </citation>
    <scope>NUCLEOTIDE SEQUENCE [LARGE SCALE GENOMIC DNA]</scope>
    <source>
        <strain evidence="2 3">SKKU-2015</strain>
        <tissue evidence="2">Whole body</tissue>
    </source>
</reference>
<dbReference type="OrthoDB" id="10643137at2759"/>
<feature type="region of interest" description="Disordered" evidence="1">
    <location>
        <begin position="360"/>
        <end position="387"/>
    </location>
</feature>
<gene>
    <name evidence="2" type="ORF">BWQ96_08887</name>
</gene>
<feature type="region of interest" description="Disordered" evidence="1">
    <location>
        <begin position="211"/>
        <end position="247"/>
    </location>
</feature>
<evidence type="ECO:0000256" key="1">
    <source>
        <dbReference type="SAM" id="MobiDB-lite"/>
    </source>
</evidence>
<proteinExistence type="predicted"/>
<evidence type="ECO:0000313" key="3">
    <source>
        <dbReference type="Proteomes" id="UP000247409"/>
    </source>
</evidence>
<feature type="region of interest" description="Disordered" evidence="1">
    <location>
        <begin position="1"/>
        <end position="172"/>
    </location>
</feature>
<protein>
    <submittedName>
        <fullName evidence="2">Uncharacterized protein</fullName>
    </submittedName>
</protein>
<accession>A0A2V3IH41</accession>
<organism evidence="2 3">
    <name type="scientific">Gracilariopsis chorda</name>
    <dbReference type="NCBI Taxonomy" id="448386"/>
    <lineage>
        <taxon>Eukaryota</taxon>
        <taxon>Rhodophyta</taxon>
        <taxon>Florideophyceae</taxon>
        <taxon>Rhodymeniophycidae</taxon>
        <taxon>Gracilariales</taxon>
        <taxon>Gracilariaceae</taxon>
        <taxon>Gracilariopsis</taxon>
    </lineage>
</organism>
<dbReference type="AlphaFoldDB" id="A0A2V3IH41"/>
<dbReference type="Proteomes" id="UP000247409">
    <property type="component" value="Unassembled WGS sequence"/>
</dbReference>
<keyword evidence="3" id="KW-1185">Reference proteome</keyword>
<feature type="compositionally biased region" description="Polar residues" evidence="1">
    <location>
        <begin position="1"/>
        <end position="50"/>
    </location>
</feature>
<dbReference type="EMBL" id="NBIV01000218">
    <property type="protein sequence ID" value="PXF41389.1"/>
    <property type="molecule type" value="Genomic_DNA"/>
</dbReference>
<feature type="region of interest" description="Disordered" evidence="1">
    <location>
        <begin position="297"/>
        <end position="324"/>
    </location>
</feature>